<dbReference type="FunFam" id="3.40.50.2300:FF:000039">
    <property type="entry name" value="RNA polymerase II subunit A C-terminal domain phosphatase"/>
    <property type="match status" value="1"/>
</dbReference>
<dbReference type="GO" id="GO:0009302">
    <property type="term" value="P:sno(s)RNA transcription"/>
    <property type="evidence" value="ECO:0007669"/>
    <property type="project" value="EnsemblFungi"/>
</dbReference>
<reference evidence="10 11" key="1">
    <citation type="submission" date="2016-04" db="EMBL/GenBank/DDBJ databases">
        <title>Evolutionary innovation and constraint leading to complex multicellularity in the Ascomycota.</title>
        <authorList>
            <person name="Cisse O."/>
            <person name="Nguyen A."/>
            <person name="Hewitt D.A."/>
            <person name="Jedd G."/>
            <person name="Stajich J.E."/>
        </authorList>
    </citation>
    <scope>NUCLEOTIDE SEQUENCE [LARGE SCALE GENOMIC DNA]</scope>
    <source>
        <strain evidence="10 11">DAH-3</strain>
    </source>
</reference>
<evidence type="ECO:0000256" key="1">
    <source>
        <dbReference type="ARBA" id="ARBA00004123"/>
    </source>
</evidence>
<proteinExistence type="inferred from homology"/>
<dbReference type="EMBL" id="LXFE01001513">
    <property type="protein sequence ID" value="OLL23515.1"/>
    <property type="molecule type" value="Genomic_DNA"/>
</dbReference>
<comment type="catalytic activity">
    <reaction evidence="7 9">
        <text>O-phospho-L-seryl-[protein] + H2O = L-seryl-[protein] + phosphate</text>
        <dbReference type="Rhea" id="RHEA:20629"/>
        <dbReference type="Rhea" id="RHEA-COMP:9863"/>
        <dbReference type="Rhea" id="RHEA-COMP:11604"/>
        <dbReference type="ChEBI" id="CHEBI:15377"/>
        <dbReference type="ChEBI" id="CHEBI:29999"/>
        <dbReference type="ChEBI" id="CHEBI:43474"/>
        <dbReference type="ChEBI" id="CHEBI:83421"/>
        <dbReference type="EC" id="3.1.3.16"/>
    </reaction>
</comment>
<dbReference type="OMA" id="PNCYEFG"/>
<evidence type="ECO:0000313" key="11">
    <source>
        <dbReference type="Proteomes" id="UP000186594"/>
    </source>
</evidence>
<comment type="caution">
    <text evidence="10">The sequence shown here is derived from an EMBL/GenBank/DDBJ whole genome shotgun (WGS) entry which is preliminary data.</text>
</comment>
<comment type="subunit">
    <text evidence="9">Component of the cleavage and polyadenylation factor (CPF) complex.</text>
</comment>
<dbReference type="GO" id="GO:0090052">
    <property type="term" value="P:regulation of pericentric heterochromatin formation"/>
    <property type="evidence" value="ECO:0007669"/>
    <property type="project" value="EnsemblFungi"/>
</dbReference>
<dbReference type="GO" id="GO:0004725">
    <property type="term" value="F:protein tyrosine phosphatase activity"/>
    <property type="evidence" value="ECO:0007669"/>
    <property type="project" value="EnsemblFungi"/>
</dbReference>
<keyword evidence="6 9" id="KW-0539">Nucleus</keyword>
<dbReference type="GO" id="GO:0006368">
    <property type="term" value="P:transcription elongation by RNA polymerase II"/>
    <property type="evidence" value="ECO:0007669"/>
    <property type="project" value="EnsemblFungi"/>
</dbReference>
<dbReference type="Proteomes" id="UP000186594">
    <property type="component" value="Unassembled WGS sequence"/>
</dbReference>
<dbReference type="STRING" id="1198029.A0A1U7LLI0"/>
<evidence type="ECO:0000256" key="2">
    <source>
        <dbReference type="ARBA" id="ARBA00008978"/>
    </source>
</evidence>
<dbReference type="GO" id="GO:0180007">
    <property type="term" value="F:RNA polymerase II CTD heptapeptide repeat S5 phosphatase activity"/>
    <property type="evidence" value="ECO:0007669"/>
    <property type="project" value="EnsemblFungi"/>
</dbReference>
<dbReference type="OrthoDB" id="57957at2759"/>
<dbReference type="GO" id="GO:0031564">
    <property type="term" value="P:transcription antitermination"/>
    <property type="evidence" value="ECO:0007669"/>
    <property type="project" value="EnsemblFungi"/>
</dbReference>
<protein>
    <recommendedName>
        <fullName evidence="9">RNA polymerase II subunit A C-terminal domain phosphatase SSU72</fullName>
        <shortName evidence="9">CTD phosphatase SSU72</shortName>
        <ecNumber evidence="9">3.1.3.16</ecNumber>
    </recommendedName>
</protein>
<dbReference type="GO" id="GO:0030643">
    <property type="term" value="P:intracellular phosphate ion homeostasis"/>
    <property type="evidence" value="ECO:0007669"/>
    <property type="project" value="EnsemblFungi"/>
</dbReference>
<keyword evidence="11" id="KW-1185">Reference proteome</keyword>
<evidence type="ECO:0000256" key="3">
    <source>
        <dbReference type="ARBA" id="ARBA00022664"/>
    </source>
</evidence>
<comment type="function">
    <text evidence="9">Processively dephosphorylates Ser-5 of the heptad repeats YSPTSPS in the C-terminal domain of the largest RNA polymerase II subunit (RPB1).</text>
</comment>
<evidence type="ECO:0000256" key="6">
    <source>
        <dbReference type="ARBA" id="ARBA00023242"/>
    </source>
</evidence>
<sequence length="191" mass="21742">MVTYIATVCASNQNRSMEAHSVLKQAGYEVRSFGTGSMVRLPGPTIDRPNNYPFGTPYNQMYEDLQAQDERYTANGLLSMLDRNRKIKTAPERWHNMNESFDIVITCEERCFDAVCDDLVNRSGEKNRLVHVINVDIKDNHEEAVVGGQAILELVQQMEASVDVDGEVEDILAEWQKEHPLLPALHMTHFF</sequence>
<keyword evidence="3 9" id="KW-0507">mRNA processing</keyword>
<comment type="subcellular location">
    <subcellularLocation>
        <location evidence="1 9">Nucleus</location>
    </subcellularLocation>
</comment>
<dbReference type="GO" id="GO:0005847">
    <property type="term" value="C:mRNA cleavage and polyadenylation specificity factor complex"/>
    <property type="evidence" value="ECO:0007669"/>
    <property type="project" value="EnsemblFungi"/>
</dbReference>
<comment type="catalytic activity">
    <reaction evidence="8 9">
        <text>O-phospho-L-threonyl-[protein] + H2O = L-threonyl-[protein] + phosphate</text>
        <dbReference type="Rhea" id="RHEA:47004"/>
        <dbReference type="Rhea" id="RHEA-COMP:11060"/>
        <dbReference type="Rhea" id="RHEA-COMP:11605"/>
        <dbReference type="ChEBI" id="CHEBI:15377"/>
        <dbReference type="ChEBI" id="CHEBI:30013"/>
        <dbReference type="ChEBI" id="CHEBI:43474"/>
        <dbReference type="ChEBI" id="CHEBI:61977"/>
        <dbReference type="EC" id="3.1.3.16"/>
    </reaction>
</comment>
<dbReference type="GO" id="GO:0030847">
    <property type="term" value="P:termination of RNA polymerase II transcription, exosome-dependent"/>
    <property type="evidence" value="ECO:0007669"/>
    <property type="project" value="EnsemblFungi"/>
</dbReference>
<keyword evidence="5 9" id="KW-0904">Protein phosphatase</keyword>
<dbReference type="Gene3D" id="3.40.50.2300">
    <property type="match status" value="2"/>
</dbReference>
<comment type="similarity">
    <text evidence="2 9">Belongs to the SSU72 phosphatase family.</text>
</comment>
<dbReference type="GO" id="GO:0001174">
    <property type="term" value="P:transcriptional start site selection at RNA polymerase II promoter"/>
    <property type="evidence" value="ECO:0007669"/>
    <property type="project" value="EnsemblFungi"/>
</dbReference>
<evidence type="ECO:0000256" key="5">
    <source>
        <dbReference type="ARBA" id="ARBA00022912"/>
    </source>
</evidence>
<evidence type="ECO:0000313" key="10">
    <source>
        <dbReference type="EMBL" id="OLL23515.1"/>
    </source>
</evidence>
<organism evidence="10 11">
    <name type="scientific">Neolecta irregularis (strain DAH-3)</name>
    <dbReference type="NCBI Taxonomy" id="1198029"/>
    <lineage>
        <taxon>Eukaryota</taxon>
        <taxon>Fungi</taxon>
        <taxon>Dikarya</taxon>
        <taxon>Ascomycota</taxon>
        <taxon>Taphrinomycotina</taxon>
        <taxon>Neolectales</taxon>
        <taxon>Neolectaceae</taxon>
        <taxon>Neolecta</taxon>
    </lineage>
</organism>
<accession>A0A1U7LLI0</accession>
<gene>
    <name evidence="10" type="ORF">NEOLI_001254</name>
</gene>
<dbReference type="GO" id="GO:0030846">
    <property type="term" value="P:termination of RNA polymerase II transcription, poly(A)-coupled"/>
    <property type="evidence" value="ECO:0007669"/>
    <property type="project" value="EnsemblFungi"/>
</dbReference>
<dbReference type="GO" id="GO:1902801">
    <property type="term" value="P:regulation of siRNA-independent facultative heterochromatin formation"/>
    <property type="evidence" value="ECO:0007669"/>
    <property type="project" value="EnsemblFungi"/>
</dbReference>
<evidence type="ECO:0000256" key="4">
    <source>
        <dbReference type="ARBA" id="ARBA00022801"/>
    </source>
</evidence>
<keyword evidence="4 9" id="KW-0378">Hydrolase</keyword>
<dbReference type="Pfam" id="PF04722">
    <property type="entry name" value="Ssu72"/>
    <property type="match status" value="1"/>
</dbReference>
<evidence type="ECO:0000256" key="9">
    <source>
        <dbReference type="RuleBase" id="RU369031"/>
    </source>
</evidence>
<dbReference type="EC" id="3.1.3.16" evidence="9"/>
<dbReference type="InterPro" id="IPR006811">
    <property type="entry name" value="RNA_pol_II_suA"/>
</dbReference>
<evidence type="ECO:0000256" key="7">
    <source>
        <dbReference type="ARBA" id="ARBA00047761"/>
    </source>
</evidence>
<dbReference type="AlphaFoldDB" id="A0A1U7LLI0"/>
<dbReference type="GO" id="GO:0000785">
    <property type="term" value="C:chromatin"/>
    <property type="evidence" value="ECO:0007669"/>
    <property type="project" value="EnsemblFungi"/>
</dbReference>
<dbReference type="GO" id="GO:0032215">
    <property type="term" value="P:positive regulation of telomere maintenance via semi-conservative replication"/>
    <property type="evidence" value="ECO:0007669"/>
    <property type="project" value="EnsemblFungi"/>
</dbReference>
<dbReference type="GO" id="GO:0031124">
    <property type="term" value="P:mRNA 3'-end processing"/>
    <property type="evidence" value="ECO:0007669"/>
    <property type="project" value="EnsemblFungi"/>
</dbReference>
<comment type="function">
    <text evidence="9">Component of the cleavage and polyadenylation factor (CPF) complex, which plays a key role in polyadenylation-dependent pre-mRNA 3'-end formation and cooperates with cleavage factors including the CFIA complex and NAB4/CFIB. SSU72 is required for 3'-end formation of snoRNAs.</text>
</comment>
<evidence type="ECO:0000256" key="8">
    <source>
        <dbReference type="ARBA" id="ARBA00048336"/>
    </source>
</evidence>
<name>A0A1U7LLI0_NEOID</name>
<dbReference type="PANTHER" id="PTHR20383">
    <property type="entry name" value="RNA POLYMERASE II SUBUNIT A C-TERMINAL DOMAIN PHOSPHATASE"/>
    <property type="match status" value="1"/>
</dbReference>